<dbReference type="Gene3D" id="3.40.1810.10">
    <property type="entry name" value="Transcription factor, MADS-box"/>
    <property type="match status" value="1"/>
</dbReference>
<dbReference type="InterPro" id="IPR036879">
    <property type="entry name" value="TF_MADSbox_sf"/>
</dbReference>
<dbReference type="GO" id="GO:0005634">
    <property type="term" value="C:nucleus"/>
    <property type="evidence" value="ECO:0007669"/>
    <property type="project" value="UniProtKB-SubCell"/>
</dbReference>
<evidence type="ECO:0000256" key="3">
    <source>
        <dbReference type="ARBA" id="ARBA00023125"/>
    </source>
</evidence>
<dbReference type="CDD" id="cd00266">
    <property type="entry name" value="MADS_SRF_like"/>
    <property type="match status" value="1"/>
</dbReference>
<dbReference type="EMBL" id="SMMG02000005">
    <property type="protein sequence ID" value="KAA3472040.1"/>
    <property type="molecule type" value="Genomic_DNA"/>
</dbReference>
<comment type="caution">
    <text evidence="9">The sequence shown here is derived from an EMBL/GenBank/DDBJ whole genome shotgun (WGS) entry which is preliminary data.</text>
</comment>
<dbReference type="InterPro" id="IPR002100">
    <property type="entry name" value="TF_MADSbox"/>
</dbReference>
<feature type="coiled-coil region" evidence="6">
    <location>
        <begin position="87"/>
        <end position="114"/>
    </location>
</feature>
<dbReference type="GO" id="GO:0000978">
    <property type="term" value="F:RNA polymerase II cis-regulatory region sequence-specific DNA binding"/>
    <property type="evidence" value="ECO:0007669"/>
    <property type="project" value="TreeGrafter"/>
</dbReference>
<dbReference type="FunFam" id="3.40.1810.10:FF:000024">
    <property type="entry name" value="Agamous-like MADS-box protein AGL80"/>
    <property type="match status" value="1"/>
</dbReference>
<evidence type="ECO:0000313" key="10">
    <source>
        <dbReference type="Proteomes" id="UP000325315"/>
    </source>
</evidence>
<name>A0A5B6VS94_9ROSI</name>
<evidence type="ECO:0000256" key="1">
    <source>
        <dbReference type="ARBA" id="ARBA00004123"/>
    </source>
</evidence>
<proteinExistence type="predicted"/>
<keyword evidence="6" id="KW-0175">Coiled coil</keyword>
<dbReference type="GO" id="GO:0045944">
    <property type="term" value="P:positive regulation of transcription by RNA polymerase II"/>
    <property type="evidence" value="ECO:0007669"/>
    <property type="project" value="InterPro"/>
</dbReference>
<dbReference type="PANTHER" id="PTHR11945:SF521">
    <property type="entry name" value="AGAMOUS-LIKE 48-RELATED"/>
    <property type="match status" value="1"/>
</dbReference>
<evidence type="ECO:0000256" key="2">
    <source>
        <dbReference type="ARBA" id="ARBA00023015"/>
    </source>
</evidence>
<dbReference type="PRINTS" id="PR00404">
    <property type="entry name" value="MADSDOMAIN"/>
</dbReference>
<dbReference type="GO" id="GO:0046983">
    <property type="term" value="F:protein dimerization activity"/>
    <property type="evidence" value="ECO:0007669"/>
    <property type="project" value="InterPro"/>
</dbReference>
<evidence type="ECO:0000313" key="9">
    <source>
        <dbReference type="EMBL" id="KAA3472040.1"/>
    </source>
</evidence>
<dbReference type="Proteomes" id="UP000325315">
    <property type="component" value="Unassembled WGS sequence"/>
</dbReference>
<feature type="compositionally biased region" description="Polar residues" evidence="7">
    <location>
        <begin position="313"/>
        <end position="324"/>
    </location>
</feature>
<dbReference type="OrthoDB" id="762064at2759"/>
<dbReference type="PROSITE" id="PS50066">
    <property type="entry name" value="MADS_BOX_2"/>
    <property type="match status" value="1"/>
</dbReference>
<dbReference type="SMART" id="SM00432">
    <property type="entry name" value="MADS"/>
    <property type="match status" value="1"/>
</dbReference>
<dbReference type="SUPFAM" id="SSF55455">
    <property type="entry name" value="SRF-like"/>
    <property type="match status" value="1"/>
</dbReference>
<gene>
    <name evidence="9" type="ORF">EPI10_022549</name>
</gene>
<evidence type="ECO:0000256" key="5">
    <source>
        <dbReference type="ARBA" id="ARBA00023242"/>
    </source>
</evidence>
<dbReference type="AlphaFoldDB" id="A0A5B6VS94"/>
<dbReference type="PANTHER" id="PTHR11945">
    <property type="entry name" value="MADS BOX PROTEIN"/>
    <property type="match status" value="1"/>
</dbReference>
<keyword evidence="10" id="KW-1185">Reference proteome</keyword>
<dbReference type="Pfam" id="PF00319">
    <property type="entry name" value="SRF-TF"/>
    <property type="match status" value="1"/>
</dbReference>
<keyword evidence="2" id="KW-0805">Transcription regulation</keyword>
<dbReference type="InterPro" id="IPR033897">
    <property type="entry name" value="SRF-like_MADS-box"/>
</dbReference>
<accession>A0A5B6VS94</accession>
<evidence type="ECO:0000256" key="7">
    <source>
        <dbReference type="SAM" id="MobiDB-lite"/>
    </source>
</evidence>
<reference evidence="10" key="1">
    <citation type="journal article" date="2019" name="Plant Biotechnol. J.">
        <title>Genome sequencing of the Australian wild diploid species Gossypium australe highlights disease resistance and delayed gland morphogenesis.</title>
        <authorList>
            <person name="Cai Y."/>
            <person name="Cai X."/>
            <person name="Wang Q."/>
            <person name="Wang P."/>
            <person name="Zhang Y."/>
            <person name="Cai C."/>
            <person name="Xu Y."/>
            <person name="Wang K."/>
            <person name="Zhou Z."/>
            <person name="Wang C."/>
            <person name="Geng S."/>
            <person name="Li B."/>
            <person name="Dong Q."/>
            <person name="Hou Y."/>
            <person name="Wang H."/>
            <person name="Ai P."/>
            <person name="Liu Z."/>
            <person name="Yi F."/>
            <person name="Sun M."/>
            <person name="An G."/>
            <person name="Cheng J."/>
            <person name="Zhang Y."/>
            <person name="Shi Q."/>
            <person name="Xie Y."/>
            <person name="Shi X."/>
            <person name="Chang Y."/>
            <person name="Huang F."/>
            <person name="Chen Y."/>
            <person name="Hong S."/>
            <person name="Mi L."/>
            <person name="Sun Q."/>
            <person name="Zhang L."/>
            <person name="Zhou B."/>
            <person name="Peng R."/>
            <person name="Zhang X."/>
            <person name="Liu F."/>
        </authorList>
    </citation>
    <scope>NUCLEOTIDE SEQUENCE [LARGE SCALE GENOMIC DNA]</scope>
    <source>
        <strain evidence="10">cv. PA1801</strain>
    </source>
</reference>
<keyword evidence="4" id="KW-0804">Transcription</keyword>
<dbReference type="GO" id="GO:0000981">
    <property type="term" value="F:DNA-binding transcription factor activity, RNA polymerase II-specific"/>
    <property type="evidence" value="ECO:0007669"/>
    <property type="project" value="InterPro"/>
</dbReference>
<evidence type="ECO:0000256" key="4">
    <source>
        <dbReference type="ARBA" id="ARBA00023163"/>
    </source>
</evidence>
<evidence type="ECO:0000259" key="8">
    <source>
        <dbReference type="PROSITE" id="PS50066"/>
    </source>
</evidence>
<sequence length="324" mass="36245">MTRKKIKLAWISDDKARKVSLEKRRLGLMKKMSELTTLCGIRACLIIYSPNESEPMVWPSHAEVQRQLEEYWKTSELDRLKKMVNQETYLKERITKATEQLRKLQRKNNEVEMGHLMHQIEQGKGIDEFNNGELHGLKWLVEEKMNEIQKCIEFFHQLPHGDPAAQTVGGGHKPLMMNQRFTNMVNNNEHTFGDIVAQDHLGLLPGHNLGGNSHVGVPLYRDLRGTITDMGQQLLGFRPQGDGATEMGFPHGSTIGSNNISGAFGNDIGMGGHPFEYKGSSYNVSEQGVAWPLGGDGGDNCGGTSNGIDMQFDGQSWPNNFPAR</sequence>
<evidence type="ECO:0000256" key="6">
    <source>
        <dbReference type="SAM" id="Coils"/>
    </source>
</evidence>
<feature type="domain" description="MADS-box" evidence="8">
    <location>
        <begin position="1"/>
        <end position="51"/>
    </location>
</feature>
<comment type="subcellular location">
    <subcellularLocation>
        <location evidence="1">Nucleus</location>
    </subcellularLocation>
</comment>
<keyword evidence="3" id="KW-0238">DNA-binding</keyword>
<organism evidence="9 10">
    <name type="scientific">Gossypium australe</name>
    <dbReference type="NCBI Taxonomy" id="47621"/>
    <lineage>
        <taxon>Eukaryota</taxon>
        <taxon>Viridiplantae</taxon>
        <taxon>Streptophyta</taxon>
        <taxon>Embryophyta</taxon>
        <taxon>Tracheophyta</taxon>
        <taxon>Spermatophyta</taxon>
        <taxon>Magnoliopsida</taxon>
        <taxon>eudicotyledons</taxon>
        <taxon>Gunneridae</taxon>
        <taxon>Pentapetalae</taxon>
        <taxon>rosids</taxon>
        <taxon>malvids</taxon>
        <taxon>Malvales</taxon>
        <taxon>Malvaceae</taxon>
        <taxon>Malvoideae</taxon>
        <taxon>Gossypium</taxon>
    </lineage>
</organism>
<feature type="region of interest" description="Disordered" evidence="7">
    <location>
        <begin position="302"/>
        <end position="324"/>
    </location>
</feature>
<protein>
    <submittedName>
        <fullName evidence="9">Agamous-like MADS-box protein AGL80</fullName>
    </submittedName>
</protein>
<keyword evidence="5" id="KW-0539">Nucleus</keyword>